<name>A0ABQ7NAB4_BRACM</name>
<dbReference type="EMBL" id="JADBGQ010000003">
    <property type="protein sequence ID" value="KAG5407838.1"/>
    <property type="molecule type" value="Genomic_DNA"/>
</dbReference>
<keyword evidence="2" id="KW-1185">Reference proteome</keyword>
<evidence type="ECO:0000313" key="1">
    <source>
        <dbReference type="EMBL" id="KAG5407838.1"/>
    </source>
</evidence>
<evidence type="ECO:0000313" key="2">
    <source>
        <dbReference type="Proteomes" id="UP000823674"/>
    </source>
</evidence>
<organism evidence="1 2">
    <name type="scientific">Brassica rapa subsp. trilocularis</name>
    <dbReference type="NCBI Taxonomy" id="1813537"/>
    <lineage>
        <taxon>Eukaryota</taxon>
        <taxon>Viridiplantae</taxon>
        <taxon>Streptophyta</taxon>
        <taxon>Embryophyta</taxon>
        <taxon>Tracheophyta</taxon>
        <taxon>Spermatophyta</taxon>
        <taxon>Magnoliopsida</taxon>
        <taxon>eudicotyledons</taxon>
        <taxon>Gunneridae</taxon>
        <taxon>Pentapetalae</taxon>
        <taxon>rosids</taxon>
        <taxon>malvids</taxon>
        <taxon>Brassicales</taxon>
        <taxon>Brassicaceae</taxon>
        <taxon>Brassiceae</taxon>
        <taxon>Brassica</taxon>
    </lineage>
</organism>
<proteinExistence type="predicted"/>
<dbReference type="Proteomes" id="UP000823674">
    <property type="component" value="Chromosome A03"/>
</dbReference>
<gene>
    <name evidence="1" type="primary">A03g509800.1_BraROA</name>
    <name evidence="1" type="ORF">IGI04_013957</name>
</gene>
<comment type="caution">
    <text evidence="1">The sequence shown here is derived from an EMBL/GenBank/DDBJ whole genome shotgun (WGS) entry which is preliminary data.</text>
</comment>
<sequence length="187" mass="21970">MRFPELKERQFRDSWIYSRRTCYQYHYMPSLKASSIVKVDRFEVARCSSMCSRDQSPIIITLFDNFQVIANTNLELPALTLARKQLESLSVSSLIRKKQSPHNSLLYYNLYCANINNQKYFLPKFCGHKQTQPQQEIQETIPTDTKATTTAPPAHFSCFIKIAYMPNVNRPMLLYSYEKYINSFKTH</sequence>
<protein>
    <submittedName>
        <fullName evidence="1">Uncharacterized protein</fullName>
    </submittedName>
</protein>
<reference evidence="1 2" key="1">
    <citation type="submission" date="2021-03" db="EMBL/GenBank/DDBJ databases">
        <authorList>
            <person name="King G.J."/>
            <person name="Bancroft I."/>
            <person name="Baten A."/>
            <person name="Bloomfield J."/>
            <person name="Borpatragohain P."/>
            <person name="He Z."/>
            <person name="Irish N."/>
            <person name="Irwin J."/>
            <person name="Liu K."/>
            <person name="Mauleon R.P."/>
            <person name="Moore J."/>
            <person name="Morris R."/>
            <person name="Ostergaard L."/>
            <person name="Wang B."/>
            <person name="Wells R."/>
        </authorList>
    </citation>
    <scope>NUCLEOTIDE SEQUENCE [LARGE SCALE GENOMIC DNA]</scope>
    <source>
        <strain evidence="1">R-o-18</strain>
        <tissue evidence="1">Leaf</tissue>
    </source>
</reference>
<accession>A0ABQ7NAB4</accession>